<dbReference type="AlphaFoldDB" id="A0A9D4LMD9"/>
<evidence type="ECO:0000313" key="3">
    <source>
        <dbReference type="EMBL" id="KAH3861470.1"/>
    </source>
</evidence>
<evidence type="ECO:0000259" key="2">
    <source>
        <dbReference type="PROSITE" id="PS50287"/>
    </source>
</evidence>
<feature type="domain" description="SRCR" evidence="2">
    <location>
        <begin position="1"/>
        <end position="46"/>
    </location>
</feature>
<sequence>MPFEYTPIGDFGCDGNEDDLYECGSGQWVKSATACPSGENVALNCRKFHESYMLRNYVVRYVCA</sequence>
<protein>
    <recommendedName>
        <fullName evidence="2">SRCR domain-containing protein</fullName>
    </recommendedName>
</protein>
<dbReference type="InterPro" id="IPR001190">
    <property type="entry name" value="SRCR"/>
</dbReference>
<comment type="caution">
    <text evidence="1">Lacks conserved residue(s) required for the propagation of feature annotation.</text>
</comment>
<proteinExistence type="predicted"/>
<feature type="disulfide bond" evidence="1">
    <location>
        <begin position="13"/>
        <end position="23"/>
    </location>
</feature>
<organism evidence="3 4">
    <name type="scientific">Dreissena polymorpha</name>
    <name type="common">Zebra mussel</name>
    <name type="synonym">Mytilus polymorpha</name>
    <dbReference type="NCBI Taxonomy" id="45954"/>
    <lineage>
        <taxon>Eukaryota</taxon>
        <taxon>Metazoa</taxon>
        <taxon>Spiralia</taxon>
        <taxon>Lophotrochozoa</taxon>
        <taxon>Mollusca</taxon>
        <taxon>Bivalvia</taxon>
        <taxon>Autobranchia</taxon>
        <taxon>Heteroconchia</taxon>
        <taxon>Euheterodonta</taxon>
        <taxon>Imparidentia</taxon>
        <taxon>Neoheterodontei</taxon>
        <taxon>Myida</taxon>
        <taxon>Dreissenoidea</taxon>
        <taxon>Dreissenidae</taxon>
        <taxon>Dreissena</taxon>
    </lineage>
</organism>
<keyword evidence="1" id="KW-1015">Disulfide bond</keyword>
<dbReference type="GO" id="GO:0016020">
    <property type="term" value="C:membrane"/>
    <property type="evidence" value="ECO:0007669"/>
    <property type="project" value="InterPro"/>
</dbReference>
<comment type="caution">
    <text evidence="3">The sequence shown here is derived from an EMBL/GenBank/DDBJ whole genome shotgun (WGS) entry which is preliminary data.</text>
</comment>
<evidence type="ECO:0000256" key="1">
    <source>
        <dbReference type="PROSITE-ProRule" id="PRU00196"/>
    </source>
</evidence>
<name>A0A9D4LMD9_DREPO</name>
<reference evidence="3" key="1">
    <citation type="journal article" date="2019" name="bioRxiv">
        <title>The Genome of the Zebra Mussel, Dreissena polymorpha: A Resource for Invasive Species Research.</title>
        <authorList>
            <person name="McCartney M.A."/>
            <person name="Auch B."/>
            <person name="Kono T."/>
            <person name="Mallez S."/>
            <person name="Zhang Y."/>
            <person name="Obille A."/>
            <person name="Becker A."/>
            <person name="Abrahante J.E."/>
            <person name="Garbe J."/>
            <person name="Badalamenti J.P."/>
            <person name="Herman A."/>
            <person name="Mangelson H."/>
            <person name="Liachko I."/>
            <person name="Sullivan S."/>
            <person name="Sone E.D."/>
            <person name="Koren S."/>
            <person name="Silverstein K.A.T."/>
            <person name="Beckman K.B."/>
            <person name="Gohl D.M."/>
        </authorList>
    </citation>
    <scope>NUCLEOTIDE SEQUENCE</scope>
    <source>
        <strain evidence="3">Duluth1</strain>
        <tissue evidence="3">Whole animal</tissue>
    </source>
</reference>
<gene>
    <name evidence="3" type="ORF">DPMN_024400</name>
</gene>
<dbReference type="EMBL" id="JAIWYP010000002">
    <property type="protein sequence ID" value="KAH3861470.1"/>
    <property type="molecule type" value="Genomic_DNA"/>
</dbReference>
<reference evidence="3" key="2">
    <citation type="submission" date="2020-11" db="EMBL/GenBank/DDBJ databases">
        <authorList>
            <person name="McCartney M.A."/>
            <person name="Auch B."/>
            <person name="Kono T."/>
            <person name="Mallez S."/>
            <person name="Becker A."/>
            <person name="Gohl D.M."/>
            <person name="Silverstein K.A.T."/>
            <person name="Koren S."/>
            <person name="Bechman K.B."/>
            <person name="Herman A."/>
            <person name="Abrahante J.E."/>
            <person name="Garbe J."/>
        </authorList>
    </citation>
    <scope>NUCLEOTIDE SEQUENCE</scope>
    <source>
        <strain evidence="3">Duluth1</strain>
        <tissue evidence="3">Whole animal</tissue>
    </source>
</reference>
<dbReference type="Proteomes" id="UP000828390">
    <property type="component" value="Unassembled WGS sequence"/>
</dbReference>
<accession>A0A9D4LMD9</accession>
<evidence type="ECO:0000313" key="4">
    <source>
        <dbReference type="Proteomes" id="UP000828390"/>
    </source>
</evidence>
<dbReference type="PROSITE" id="PS50287">
    <property type="entry name" value="SRCR_2"/>
    <property type="match status" value="1"/>
</dbReference>
<keyword evidence="4" id="KW-1185">Reference proteome</keyword>